<reference evidence="2" key="1">
    <citation type="submission" date="2015-01" db="EMBL/GenBank/DDBJ databases">
        <title>Draft genome sequence of Rhodococcus pyridinivorans strain KG-16, a hydrocarbon-degrading bacterium.</title>
        <authorList>
            <person name="Aggarwal R.K."/>
            <person name="Dawar C."/>
        </authorList>
    </citation>
    <scope>NUCLEOTIDE SEQUENCE [LARGE SCALE GENOMIC DNA]</scope>
    <source>
        <strain evidence="2">KG-16</strain>
    </source>
</reference>
<evidence type="ECO:0000313" key="1">
    <source>
        <dbReference type="EMBL" id="KSZ59437.1"/>
    </source>
</evidence>
<proteinExistence type="predicted"/>
<dbReference type="PATRIC" id="fig|1441730.3.peg.1869"/>
<gene>
    <name evidence="1" type="ORF">Z045_08995</name>
</gene>
<dbReference type="EMBL" id="AZXY01000003">
    <property type="protein sequence ID" value="KSZ59437.1"/>
    <property type="molecule type" value="Genomic_DNA"/>
</dbReference>
<dbReference type="RefSeq" id="WP_060651522.1">
    <property type="nucleotide sequence ID" value="NZ_AZXY01000003.1"/>
</dbReference>
<name>A0A0V9UN71_9NOCA</name>
<dbReference type="Proteomes" id="UP000053060">
    <property type="component" value="Unassembled WGS sequence"/>
</dbReference>
<sequence>MTTTSGRREAEDIAFKLATAHLRFAGILHNRLEQDTYTIEPGSDLAADHHRLPDLRLVDSVNRSLYHSFDNLWALNVLLQSDGPQHFAPYTLIRAALETSATAVWLLAPDRQEERLTRRIRLEIDDASEAKKVANAAGRDGNSEWKRRKSDLDSALERAGLPRPADDRLTYVTIVKDIDEAPGTQLSTEVAWRVCSGMTHGKLYAFQALATEENKRLTEDGLIEADYTPSWHSLAVVLETTVRNLHRAHQLYELRRTPVCSR</sequence>
<organism evidence="1 2">
    <name type="scientific">Rhodococcus pyridinivorans KG-16</name>
    <dbReference type="NCBI Taxonomy" id="1441730"/>
    <lineage>
        <taxon>Bacteria</taxon>
        <taxon>Bacillati</taxon>
        <taxon>Actinomycetota</taxon>
        <taxon>Actinomycetes</taxon>
        <taxon>Mycobacteriales</taxon>
        <taxon>Nocardiaceae</taxon>
        <taxon>Rhodococcus</taxon>
    </lineage>
</organism>
<accession>A0A0V9UN71</accession>
<dbReference type="AlphaFoldDB" id="A0A0V9UN71"/>
<comment type="caution">
    <text evidence="1">The sequence shown here is derived from an EMBL/GenBank/DDBJ whole genome shotgun (WGS) entry which is preliminary data.</text>
</comment>
<evidence type="ECO:0000313" key="2">
    <source>
        <dbReference type="Proteomes" id="UP000053060"/>
    </source>
</evidence>
<reference evidence="1 2" key="2">
    <citation type="journal article" date="2016" name="Genome Announc.">
        <title>Draft Genome Sequence of a Versatile Hydrocarbon-Degrading Bacterium, Rhodococcus pyridinivorans Strain KG-16, Collected from Oil Fields in India.</title>
        <authorList>
            <person name="Aggarwal R.K."/>
            <person name="Dawar C."/>
            <person name="Phanindranath R."/>
            <person name="Mutnuri L."/>
            <person name="Dayal A.M."/>
        </authorList>
    </citation>
    <scope>NUCLEOTIDE SEQUENCE [LARGE SCALE GENOMIC DNA]</scope>
    <source>
        <strain evidence="1 2">KG-16</strain>
    </source>
</reference>
<protein>
    <submittedName>
        <fullName evidence="1">Uncharacterized protein</fullName>
    </submittedName>
</protein>